<dbReference type="Proteomes" id="UP000199435">
    <property type="component" value="Unassembled WGS sequence"/>
</dbReference>
<organism evidence="1 2">
    <name type="scientific">Rhizobium miluonense</name>
    <dbReference type="NCBI Taxonomy" id="411945"/>
    <lineage>
        <taxon>Bacteria</taxon>
        <taxon>Pseudomonadati</taxon>
        <taxon>Pseudomonadota</taxon>
        <taxon>Alphaproteobacteria</taxon>
        <taxon>Hyphomicrobiales</taxon>
        <taxon>Rhizobiaceae</taxon>
        <taxon>Rhizobium/Agrobacterium group</taxon>
        <taxon>Rhizobium</taxon>
    </lineage>
</organism>
<dbReference type="OrthoDB" id="8341765at2"/>
<accession>A0A1C3VL57</accession>
<proteinExistence type="predicted"/>
<dbReference type="RefSeq" id="WP_092848821.1">
    <property type="nucleotide sequence ID" value="NZ_FMAH01000014.1"/>
</dbReference>
<keyword evidence="2" id="KW-1185">Reference proteome</keyword>
<name>A0A1C3VL57_9HYPH</name>
<dbReference type="STRING" id="411945.GA0061102_101491"/>
<evidence type="ECO:0000313" key="2">
    <source>
        <dbReference type="Proteomes" id="UP000199435"/>
    </source>
</evidence>
<evidence type="ECO:0000313" key="1">
    <source>
        <dbReference type="EMBL" id="SCB28459.1"/>
    </source>
</evidence>
<dbReference type="EMBL" id="FMAH01000014">
    <property type="protein sequence ID" value="SCB28459.1"/>
    <property type="molecule type" value="Genomic_DNA"/>
</dbReference>
<gene>
    <name evidence="1" type="ORF">GA0061102_101491</name>
</gene>
<dbReference type="AlphaFoldDB" id="A0A1C3VL57"/>
<protein>
    <submittedName>
        <fullName evidence="1">Uncharacterized protein</fullName>
    </submittedName>
</protein>
<sequence length="243" mass="27004">MSYSIVTGWYADNDARNYKVLGDDFVRSAECFDIWYHCVRSFTSPSNILIVDSASPVRPRMPDDPRISWVNLKRNYGHAVQGYSALCGWSRALLLGLSYGFNNGDLYTVLVEQGTLFYGKDIIERQIAAHPDADIIAPSGSGTPQPLQTGILIFRSAIIPKFIENYTRIAAADDALSPEKKVALAGNGMRIAFSNLPFGRRRPIDVSADHFFLRHCNVAELHAFTARLGFGKELLPPLQHQVA</sequence>
<reference evidence="2" key="1">
    <citation type="submission" date="2016-08" db="EMBL/GenBank/DDBJ databases">
        <authorList>
            <person name="Varghese N."/>
            <person name="Submissions Spin"/>
        </authorList>
    </citation>
    <scope>NUCLEOTIDE SEQUENCE [LARGE SCALE GENOMIC DNA]</scope>
    <source>
        <strain evidence="2">HAMBI 2971</strain>
    </source>
</reference>